<evidence type="ECO:0000256" key="1">
    <source>
        <dbReference type="SAM" id="MobiDB-lite"/>
    </source>
</evidence>
<name>A0A9N9EAY6_9GLOM</name>
<comment type="caution">
    <text evidence="2">The sequence shown here is derived from an EMBL/GenBank/DDBJ whole genome shotgun (WGS) entry which is preliminary data.</text>
</comment>
<organism evidence="2 3">
    <name type="scientific">Funneliformis caledonium</name>
    <dbReference type="NCBI Taxonomy" id="1117310"/>
    <lineage>
        <taxon>Eukaryota</taxon>
        <taxon>Fungi</taxon>
        <taxon>Fungi incertae sedis</taxon>
        <taxon>Mucoromycota</taxon>
        <taxon>Glomeromycotina</taxon>
        <taxon>Glomeromycetes</taxon>
        <taxon>Glomerales</taxon>
        <taxon>Glomeraceae</taxon>
        <taxon>Funneliformis</taxon>
    </lineage>
</organism>
<keyword evidence="3" id="KW-1185">Reference proteome</keyword>
<reference evidence="2" key="1">
    <citation type="submission" date="2021-06" db="EMBL/GenBank/DDBJ databases">
        <authorList>
            <person name="Kallberg Y."/>
            <person name="Tangrot J."/>
            <person name="Rosling A."/>
        </authorList>
    </citation>
    <scope>NUCLEOTIDE SEQUENCE</scope>
    <source>
        <strain evidence="2">UK204</strain>
    </source>
</reference>
<evidence type="ECO:0000313" key="3">
    <source>
        <dbReference type="Proteomes" id="UP000789570"/>
    </source>
</evidence>
<gene>
    <name evidence="2" type="ORF">FCALED_LOCUS11855</name>
</gene>
<feature type="region of interest" description="Disordered" evidence="1">
    <location>
        <begin position="130"/>
        <end position="152"/>
    </location>
</feature>
<dbReference type="Proteomes" id="UP000789570">
    <property type="component" value="Unassembled WGS sequence"/>
</dbReference>
<dbReference type="EMBL" id="CAJVPQ010005301">
    <property type="protein sequence ID" value="CAG8667613.1"/>
    <property type="molecule type" value="Genomic_DNA"/>
</dbReference>
<proteinExistence type="predicted"/>
<feature type="region of interest" description="Disordered" evidence="1">
    <location>
        <begin position="80"/>
        <end position="103"/>
    </location>
</feature>
<evidence type="ECO:0000313" key="2">
    <source>
        <dbReference type="EMBL" id="CAG8667613.1"/>
    </source>
</evidence>
<feature type="compositionally biased region" description="Basic and acidic residues" evidence="1">
    <location>
        <begin position="80"/>
        <end position="93"/>
    </location>
</feature>
<dbReference type="AlphaFoldDB" id="A0A9N9EAY6"/>
<accession>A0A9N9EAY6</accession>
<sequence>MVMADEYFDCKSSKWDIIDFLNESDRESFDLKIDSYIKALENIFDNEKGPRKERARVLLDNYRKASCWLSHKTSARTQGDCKRAKDWETERKSGKMSGGPLINIQNSTVSGSGTIYGGTTNAETSNIDMSKKRYYEKEKGERKSSNKKDENRLEYHENMKNNHVNEEPTVTLEPFVPEEELEENLLQENPGATVDFKLIIDNICIRSEMEKWRQTSKYIEEIHKQDLLRYNIIDTISSSGTKARGLFKHQWDDIISNIEKFLVSPETTPLSSDFDSVSDSDNQDMEQDGRASNISQYLTKILKNVNTAKRLCDAIMTERKNLRAEGNTKWKKRSLELVKIFREQFPNGRNLFKEEQTEYDYIIRFVSRVYIMLFKDRTLLKCNWGEKTLRCSAILLNRSLKDDNRRCSGNKIDAIMSILDIGLEFSTLEVSGSPSKLDHTHYAGDRNKTAKMLKIILNYIYIKYPGDFEKFRKIKVYGVQIYEDVLLSNNYILSFQRVSNFRFKSMDVAGLITSSFNSIMTYITSNPLQIDNDNTMIANVEVSPPQKKNYN</sequence>
<protein>
    <submittedName>
        <fullName evidence="2">4692_t:CDS:1</fullName>
    </submittedName>
</protein>
<dbReference type="OrthoDB" id="2443197at2759"/>